<dbReference type="AlphaFoldDB" id="A0A0A1F790"/>
<feature type="domain" description="HTH merR-type" evidence="6">
    <location>
        <begin position="1"/>
        <end position="69"/>
    </location>
</feature>
<dbReference type="SMART" id="SM00422">
    <property type="entry name" value="HTH_MERR"/>
    <property type="match status" value="1"/>
</dbReference>
<dbReference type="InterPro" id="IPR009061">
    <property type="entry name" value="DNA-bd_dom_put_sf"/>
</dbReference>
<dbReference type="STRING" id="279058.LT85_1208"/>
<evidence type="ECO:0000256" key="3">
    <source>
        <dbReference type="ARBA" id="ARBA00023125"/>
    </source>
</evidence>
<dbReference type="PROSITE" id="PS50937">
    <property type="entry name" value="HTH_MERR_2"/>
    <property type="match status" value="1"/>
</dbReference>
<feature type="coiled-coil region" evidence="5">
    <location>
        <begin position="79"/>
        <end position="109"/>
    </location>
</feature>
<dbReference type="InterPro" id="IPR047057">
    <property type="entry name" value="MerR_fam"/>
</dbReference>
<organism evidence="7 8">
    <name type="scientific">Collimonas arenae</name>
    <dbReference type="NCBI Taxonomy" id="279058"/>
    <lineage>
        <taxon>Bacteria</taxon>
        <taxon>Pseudomonadati</taxon>
        <taxon>Pseudomonadota</taxon>
        <taxon>Betaproteobacteria</taxon>
        <taxon>Burkholderiales</taxon>
        <taxon>Oxalobacteraceae</taxon>
        <taxon>Collimonas</taxon>
    </lineage>
</organism>
<keyword evidence="3" id="KW-0238">DNA-binding</keyword>
<dbReference type="Pfam" id="PF13411">
    <property type="entry name" value="MerR_1"/>
    <property type="match status" value="1"/>
</dbReference>
<dbReference type="GO" id="GO:0003677">
    <property type="term" value="F:DNA binding"/>
    <property type="evidence" value="ECO:0007669"/>
    <property type="project" value="UniProtKB-KW"/>
</dbReference>
<evidence type="ECO:0000313" key="8">
    <source>
        <dbReference type="Proteomes" id="UP000030302"/>
    </source>
</evidence>
<name>A0A0A1F790_9BURK</name>
<dbReference type="GO" id="GO:0003700">
    <property type="term" value="F:DNA-binding transcription factor activity"/>
    <property type="evidence" value="ECO:0007669"/>
    <property type="project" value="InterPro"/>
</dbReference>
<evidence type="ECO:0000259" key="6">
    <source>
        <dbReference type="PROSITE" id="PS50937"/>
    </source>
</evidence>
<evidence type="ECO:0000256" key="2">
    <source>
        <dbReference type="ARBA" id="ARBA00023015"/>
    </source>
</evidence>
<dbReference type="Proteomes" id="UP000030302">
    <property type="component" value="Chromosome"/>
</dbReference>
<accession>A0A0A1F790</accession>
<keyword evidence="5" id="KW-0175">Coiled coil</keyword>
<dbReference type="PROSITE" id="PS00552">
    <property type="entry name" value="HTH_MERR_1"/>
    <property type="match status" value="1"/>
</dbReference>
<evidence type="ECO:0000256" key="5">
    <source>
        <dbReference type="SAM" id="Coils"/>
    </source>
</evidence>
<dbReference type="PANTHER" id="PTHR30204:SF69">
    <property type="entry name" value="MERR-FAMILY TRANSCRIPTIONAL REGULATOR"/>
    <property type="match status" value="1"/>
</dbReference>
<keyword evidence="8" id="KW-1185">Reference proteome</keyword>
<sequence length="145" mass="16147">MKIGELAEKAGVAPSAIRYYEQSGLLPKPGRGANGYREYADTALERLRQIQMAQGLGFSLDAIRSVFASHQELSKDQLLHKLDGRLHEIDQLMNTLREQRQHLQALRSTLHETWAAGECANVASLEHGRIAKSAQARRAEDNADN</sequence>
<keyword evidence="2" id="KW-0805">Transcription regulation</keyword>
<evidence type="ECO:0000256" key="4">
    <source>
        <dbReference type="ARBA" id="ARBA00023163"/>
    </source>
</evidence>
<dbReference type="InterPro" id="IPR000551">
    <property type="entry name" value="MerR-type_HTH_dom"/>
</dbReference>
<protein>
    <submittedName>
        <fullName evidence="7">Mercuric resistance operon regulatory protein</fullName>
    </submittedName>
</protein>
<dbReference type="Gene3D" id="1.10.1660.10">
    <property type="match status" value="1"/>
</dbReference>
<dbReference type="OrthoDB" id="5297305at2"/>
<dbReference type="KEGG" id="care:LT85_1208"/>
<dbReference type="HOGENOM" id="CLU_060077_2_3_4"/>
<gene>
    <name evidence="7" type="ORF">LT85_1208</name>
</gene>
<proteinExistence type="predicted"/>
<dbReference type="EMBL" id="CP009962">
    <property type="protein sequence ID" value="AIY40366.1"/>
    <property type="molecule type" value="Genomic_DNA"/>
</dbReference>
<dbReference type="PANTHER" id="PTHR30204">
    <property type="entry name" value="REDOX-CYCLING DRUG-SENSING TRANSCRIPTIONAL ACTIVATOR SOXR"/>
    <property type="match status" value="1"/>
</dbReference>
<dbReference type="PRINTS" id="PR00040">
    <property type="entry name" value="HTHMERR"/>
</dbReference>
<evidence type="ECO:0000256" key="1">
    <source>
        <dbReference type="ARBA" id="ARBA00022491"/>
    </source>
</evidence>
<keyword evidence="1" id="KW-0678">Repressor</keyword>
<dbReference type="SUPFAM" id="SSF46955">
    <property type="entry name" value="Putative DNA-binding domain"/>
    <property type="match status" value="1"/>
</dbReference>
<keyword evidence="4" id="KW-0804">Transcription</keyword>
<reference evidence="8" key="1">
    <citation type="journal article" date="2014" name="Soil Biol. Biochem.">
        <title>Structure and function of bacterial communities in ageing soils: Insights from the Mendocino ecological staircase.</title>
        <authorList>
            <person name="Uroz S."/>
            <person name="Tech J.J."/>
            <person name="Sawaya N.A."/>
            <person name="Frey-Klett P."/>
            <person name="Leveau J.H.J."/>
        </authorList>
    </citation>
    <scope>NUCLEOTIDE SEQUENCE [LARGE SCALE GENOMIC DNA]</scope>
    <source>
        <strain evidence="8">Cal35</strain>
    </source>
</reference>
<dbReference type="RefSeq" id="WP_052134765.1">
    <property type="nucleotide sequence ID" value="NZ_CP009962.1"/>
</dbReference>
<evidence type="ECO:0000313" key="7">
    <source>
        <dbReference type="EMBL" id="AIY40366.1"/>
    </source>
</evidence>